<dbReference type="OrthoDB" id="9814037at2"/>
<keyword evidence="2" id="KW-1185">Reference proteome</keyword>
<dbReference type="AlphaFoldDB" id="A0A516SE75"/>
<sequence>MALACPNCKAEMKAENHARKQGGELELDLCYSCQLLWFDQHESTQLAPGAVVNLFEQIHSHRTGAEALAEKLSCVRCNETLRLAQDTVRGTRFVYYRCLNGHGRLISFWHFLREKQFVRDLSAQERQQLAHTVAQVKCGSCGGPVDIRHDAACTYCRAPLAVLDSAAVEQALAKFRQEAARPVEVVVVDKSSRRINPGSERGVVIGDAGAGTLDTGVEVLDMLGTGISVLWAVISD</sequence>
<evidence type="ECO:0000313" key="1">
    <source>
        <dbReference type="EMBL" id="QDQ26464.1"/>
    </source>
</evidence>
<dbReference type="KEGG" id="cari:FNU76_08855"/>
<organism evidence="1 2">
    <name type="scientific">Chitinimonas arctica</name>
    <dbReference type="NCBI Taxonomy" id="2594795"/>
    <lineage>
        <taxon>Bacteria</taxon>
        <taxon>Pseudomonadati</taxon>
        <taxon>Pseudomonadota</taxon>
        <taxon>Betaproteobacteria</taxon>
        <taxon>Neisseriales</taxon>
        <taxon>Chitinibacteraceae</taxon>
        <taxon>Chitinimonas</taxon>
    </lineage>
</organism>
<name>A0A516SE75_9NEIS</name>
<dbReference type="EMBL" id="CP041730">
    <property type="protein sequence ID" value="QDQ26464.1"/>
    <property type="molecule type" value="Genomic_DNA"/>
</dbReference>
<evidence type="ECO:0000313" key="2">
    <source>
        <dbReference type="Proteomes" id="UP000317550"/>
    </source>
</evidence>
<gene>
    <name evidence="1" type="ORF">FNU76_08855</name>
</gene>
<accession>A0A516SE75</accession>
<proteinExistence type="predicted"/>
<dbReference type="Proteomes" id="UP000317550">
    <property type="component" value="Chromosome"/>
</dbReference>
<protein>
    <submittedName>
        <fullName evidence="1">Uncharacterized protein</fullName>
    </submittedName>
</protein>
<reference evidence="2" key="1">
    <citation type="submission" date="2019-07" db="EMBL/GenBank/DDBJ databases">
        <title>Chitinimonas sp. nov., isolated from Ny-Alesund, arctica soil.</title>
        <authorList>
            <person name="Xu Q."/>
            <person name="Peng F."/>
        </authorList>
    </citation>
    <scope>NUCLEOTIDE SEQUENCE [LARGE SCALE GENOMIC DNA]</scope>
    <source>
        <strain evidence="2">R3-44</strain>
    </source>
</reference>